<dbReference type="InterPro" id="IPR018647">
    <property type="entry name" value="SLFN_3-like_DNA/RNA_helicase"/>
</dbReference>
<dbReference type="OrthoDB" id="3193269at2"/>
<dbReference type="Proteomes" id="UP000051621">
    <property type="component" value="Unassembled WGS sequence"/>
</dbReference>
<comment type="caution">
    <text evidence="2">The sequence shown here is derived from an EMBL/GenBank/DDBJ whole genome shotgun (WGS) entry which is preliminary data.</text>
</comment>
<dbReference type="Pfam" id="PF09848">
    <property type="entry name" value="SLFN-g3_helicase"/>
    <property type="match status" value="1"/>
</dbReference>
<dbReference type="AlphaFoldDB" id="A0A0R1M328"/>
<evidence type="ECO:0000313" key="3">
    <source>
        <dbReference type="Proteomes" id="UP000051621"/>
    </source>
</evidence>
<accession>A0A0R1M328</accession>
<feature type="domain" description="Schlafen group 3-like DNA/RNA helicase" evidence="1">
    <location>
        <begin position="42"/>
        <end position="388"/>
    </location>
</feature>
<gene>
    <name evidence="2" type="ORF">FC81_GL000892</name>
</gene>
<name>A0A0R1M328_9LACO</name>
<organism evidence="2 3">
    <name type="scientific">Liquorilactobacillus capillatus DSM 19910</name>
    <dbReference type="NCBI Taxonomy" id="1423731"/>
    <lineage>
        <taxon>Bacteria</taxon>
        <taxon>Bacillati</taxon>
        <taxon>Bacillota</taxon>
        <taxon>Bacilli</taxon>
        <taxon>Lactobacillales</taxon>
        <taxon>Lactobacillaceae</taxon>
        <taxon>Liquorilactobacillus</taxon>
    </lineage>
</organism>
<proteinExistence type="predicted"/>
<dbReference type="EMBL" id="AZEF01000016">
    <property type="protein sequence ID" value="KRL02129.1"/>
    <property type="molecule type" value="Genomic_DNA"/>
</dbReference>
<keyword evidence="3" id="KW-1185">Reference proteome</keyword>
<dbReference type="SUPFAM" id="SSF52540">
    <property type="entry name" value="P-loop containing nucleoside triphosphate hydrolases"/>
    <property type="match status" value="1"/>
</dbReference>
<protein>
    <recommendedName>
        <fullName evidence="1">Schlafen group 3-like DNA/RNA helicase domain-containing protein</fullName>
    </recommendedName>
</protein>
<dbReference type="STRING" id="1423731.FC81_GL000892"/>
<reference evidence="2 3" key="1">
    <citation type="journal article" date="2015" name="Genome Announc.">
        <title>Expanding the biotechnology potential of lactobacilli through comparative genomics of 213 strains and associated genera.</title>
        <authorList>
            <person name="Sun Z."/>
            <person name="Harris H.M."/>
            <person name="McCann A."/>
            <person name="Guo C."/>
            <person name="Argimon S."/>
            <person name="Zhang W."/>
            <person name="Yang X."/>
            <person name="Jeffery I.B."/>
            <person name="Cooney J.C."/>
            <person name="Kagawa T.F."/>
            <person name="Liu W."/>
            <person name="Song Y."/>
            <person name="Salvetti E."/>
            <person name="Wrobel A."/>
            <person name="Rasinkangas P."/>
            <person name="Parkhill J."/>
            <person name="Rea M.C."/>
            <person name="O'Sullivan O."/>
            <person name="Ritari J."/>
            <person name="Douillard F.P."/>
            <person name="Paul Ross R."/>
            <person name="Yang R."/>
            <person name="Briner A.E."/>
            <person name="Felis G.E."/>
            <person name="de Vos W.M."/>
            <person name="Barrangou R."/>
            <person name="Klaenhammer T.R."/>
            <person name="Caufield P.W."/>
            <person name="Cui Y."/>
            <person name="Zhang H."/>
            <person name="O'Toole P.W."/>
        </authorList>
    </citation>
    <scope>NUCLEOTIDE SEQUENCE [LARGE SCALE GENOMIC DNA]</scope>
    <source>
        <strain evidence="2 3">DSM 19910</strain>
    </source>
</reference>
<dbReference type="PATRIC" id="fig|1423731.3.peg.916"/>
<dbReference type="RefSeq" id="WP_057743206.1">
    <property type="nucleotide sequence ID" value="NZ_AZEF01000016.1"/>
</dbReference>
<dbReference type="InterPro" id="IPR027417">
    <property type="entry name" value="P-loop_NTPase"/>
</dbReference>
<dbReference type="Gene3D" id="3.40.50.300">
    <property type="entry name" value="P-loop containing nucleotide triphosphate hydrolases"/>
    <property type="match status" value="1"/>
</dbReference>
<evidence type="ECO:0000259" key="1">
    <source>
        <dbReference type="Pfam" id="PF09848"/>
    </source>
</evidence>
<sequence length="399" mass="45621">MNRLANEALSKLLAVTPTTEQQDLEDRILNFCQKLLVRQERGVFIVSGDAGTGKSVILTALFNVLQQAARDKESSLHKTSNYLLVNHPEMLKLYKNIAAQQPVLLKKNFERPTTFINHLHKIHQEADIVLVDEAHLLLTKSDPYNHFKQNNQLQEIISLSKVVILVFDEKQVLKGKSYWTNRKLQLLTDSVNQVQHYHLTTQFRIKAEEDVNNWVKALVQKKILPLPAPQKFDFRIMDDAQAMYDLIKKRNSSVGLSRMLATYDFPYRLDGDDYFVNAGNFSLRWDRNQPQATLSWAERSDSIEEVGSVYTIQGFDLNYAGIILGPSVCYDKGHDCLKICSAAYQDQAAFNGLAKKKNAAQLKERLILNSLDVLLTRARYGMYIYATDAALRARLQQKN</sequence>
<evidence type="ECO:0000313" key="2">
    <source>
        <dbReference type="EMBL" id="KRL02129.1"/>
    </source>
</evidence>